<evidence type="ECO:0000256" key="8">
    <source>
        <dbReference type="PROSITE-ProRule" id="PRU00169"/>
    </source>
</evidence>
<dbReference type="RefSeq" id="WP_072743627.1">
    <property type="nucleotide sequence ID" value="NZ_CP014223.1"/>
</dbReference>
<dbReference type="Proteomes" id="UP000068026">
    <property type="component" value="Chromosome"/>
</dbReference>
<evidence type="ECO:0000259" key="11">
    <source>
        <dbReference type="PROSITE" id="PS51755"/>
    </source>
</evidence>
<keyword evidence="5 9" id="KW-0238">DNA-binding</keyword>
<dbReference type="Gene3D" id="6.10.250.690">
    <property type="match status" value="1"/>
</dbReference>
<dbReference type="Gene3D" id="1.10.10.10">
    <property type="entry name" value="Winged helix-like DNA-binding domain superfamily/Winged helix DNA-binding domain"/>
    <property type="match status" value="1"/>
</dbReference>
<dbReference type="CDD" id="cd17574">
    <property type="entry name" value="REC_OmpR"/>
    <property type="match status" value="1"/>
</dbReference>
<organism evidence="13 15">
    <name type="scientific">Anaerotignum propionicum DSM 1682</name>
    <dbReference type="NCBI Taxonomy" id="991789"/>
    <lineage>
        <taxon>Bacteria</taxon>
        <taxon>Bacillati</taxon>
        <taxon>Bacillota</taxon>
        <taxon>Clostridia</taxon>
        <taxon>Lachnospirales</taxon>
        <taxon>Anaerotignaceae</taxon>
        <taxon>Anaerotignum</taxon>
    </lineage>
</organism>
<comment type="function">
    <text evidence="7">May play the central regulatory role in sporulation. It may be an element of the effector pathway responsible for the activation of sporulation genes in response to nutritional stress. Spo0A may act in concert with spo0H (a sigma factor) to control the expression of some genes that are critical to the sporulation process.</text>
</comment>
<accession>A0A0X8V9Q0</accession>
<feature type="domain" description="Response regulatory" evidence="10">
    <location>
        <begin position="5"/>
        <end position="118"/>
    </location>
</feature>
<dbReference type="Proteomes" id="UP000184204">
    <property type="component" value="Unassembled WGS sequence"/>
</dbReference>
<reference evidence="14" key="2">
    <citation type="submission" date="2016-01" db="EMBL/GenBank/DDBJ databases">
        <authorList>
            <person name="Poehlein A."/>
            <person name="Schlien K."/>
            <person name="Gottschalk G."/>
            <person name="Buckel W."/>
            <person name="Daniel R."/>
        </authorList>
    </citation>
    <scope>NUCLEOTIDE SEQUENCE [LARGE SCALE GENOMIC DNA]</scope>
    <source>
        <strain evidence="14">X2</strain>
    </source>
</reference>
<keyword evidence="14" id="KW-1185">Reference proteome</keyword>
<dbReference type="PANTHER" id="PTHR48111">
    <property type="entry name" value="REGULATOR OF RPOS"/>
    <property type="match status" value="1"/>
</dbReference>
<name>A0A0X8V9Q0_ANAPI</name>
<evidence type="ECO:0000256" key="1">
    <source>
        <dbReference type="ARBA" id="ARBA00018672"/>
    </source>
</evidence>
<proteinExistence type="predicted"/>
<dbReference type="InterPro" id="IPR036388">
    <property type="entry name" value="WH-like_DNA-bd_sf"/>
</dbReference>
<dbReference type="FunFam" id="1.10.10.10:FF:000005">
    <property type="entry name" value="Two-component system response regulator"/>
    <property type="match status" value="1"/>
</dbReference>
<gene>
    <name evidence="12" type="primary">arlR</name>
    <name evidence="12" type="ORF">CPRO_04160</name>
    <name evidence="13" type="ORF">SAMN02745151_01800</name>
</gene>
<dbReference type="PROSITE" id="PS50110">
    <property type="entry name" value="RESPONSE_REGULATORY"/>
    <property type="match status" value="1"/>
</dbReference>
<reference evidence="15" key="3">
    <citation type="submission" date="2016-11" db="EMBL/GenBank/DDBJ databases">
        <authorList>
            <person name="Jaros S."/>
            <person name="Januszkiewicz K."/>
            <person name="Wedrychowicz H."/>
        </authorList>
    </citation>
    <scope>NUCLEOTIDE SEQUENCE [LARGE SCALE GENOMIC DNA]</scope>
    <source>
        <strain evidence="15">DSM 1682</strain>
    </source>
</reference>
<dbReference type="SUPFAM" id="SSF52172">
    <property type="entry name" value="CheY-like"/>
    <property type="match status" value="1"/>
</dbReference>
<feature type="DNA-binding region" description="OmpR/PhoB-type" evidence="9">
    <location>
        <begin position="128"/>
        <end position="226"/>
    </location>
</feature>
<feature type="modified residue" description="4-aspartylphosphate" evidence="8">
    <location>
        <position position="54"/>
    </location>
</feature>
<dbReference type="InterPro" id="IPR001867">
    <property type="entry name" value="OmpR/PhoB-type_DNA-bd"/>
</dbReference>
<sequence length="227" mass="26226">MMQKKILLIEDEVKLARFVELELRYEGYEVTVCHDGREGIALISEGNFDMILLDLMLPGLTGIEICRRVRKNSNVPIIMLTAKDEVIDKVAGLDSGADDYLTKPFAIEELLARMRVAFKHCEDKMSKKILLQVQDLEIDTEKRLVTVGGDVVELTKKEYELLLYLVQNKNIVLTREQILNEVWGYSYIGETNVVDVYVRYLRAKIDEAFQKKFIHTIRGVGYYVKEE</sequence>
<evidence type="ECO:0000256" key="6">
    <source>
        <dbReference type="ARBA" id="ARBA00023163"/>
    </source>
</evidence>
<protein>
    <recommendedName>
        <fullName evidence="1">Stage 0 sporulation protein A homolog</fullName>
    </recommendedName>
</protein>
<keyword evidence="3" id="KW-0902">Two-component regulatory system</keyword>
<dbReference type="EMBL" id="CP014223">
    <property type="protein sequence ID" value="AMJ40025.1"/>
    <property type="molecule type" value="Genomic_DNA"/>
</dbReference>
<dbReference type="InterPro" id="IPR001789">
    <property type="entry name" value="Sig_transdc_resp-reg_receiver"/>
</dbReference>
<evidence type="ECO:0000256" key="7">
    <source>
        <dbReference type="ARBA" id="ARBA00024867"/>
    </source>
</evidence>
<reference evidence="12 14" key="1">
    <citation type="journal article" date="2016" name="Genome Announc.">
        <title>Complete Genome Sequence of the Amino Acid-Fermenting Clostridium propionicum X2 (DSM 1682).</title>
        <authorList>
            <person name="Poehlein A."/>
            <person name="Schlien K."/>
            <person name="Chowdhury N.P."/>
            <person name="Gottschalk G."/>
            <person name="Buckel W."/>
            <person name="Daniel R."/>
        </authorList>
    </citation>
    <scope>NUCLEOTIDE SEQUENCE [LARGE SCALE GENOMIC DNA]</scope>
    <source>
        <strain evidence="12 14">X2</strain>
    </source>
</reference>
<dbReference type="AlphaFoldDB" id="A0A0X8V9Q0"/>
<dbReference type="SMART" id="SM00862">
    <property type="entry name" value="Trans_reg_C"/>
    <property type="match status" value="1"/>
</dbReference>
<evidence type="ECO:0000256" key="4">
    <source>
        <dbReference type="ARBA" id="ARBA00023015"/>
    </source>
</evidence>
<evidence type="ECO:0000313" key="15">
    <source>
        <dbReference type="Proteomes" id="UP000184204"/>
    </source>
</evidence>
<dbReference type="InterPro" id="IPR011006">
    <property type="entry name" value="CheY-like_superfamily"/>
</dbReference>
<dbReference type="SMART" id="SM00448">
    <property type="entry name" value="REC"/>
    <property type="match status" value="1"/>
</dbReference>
<dbReference type="FunFam" id="3.40.50.2300:FF:000001">
    <property type="entry name" value="DNA-binding response regulator PhoB"/>
    <property type="match status" value="1"/>
</dbReference>
<dbReference type="CDD" id="cd00383">
    <property type="entry name" value="trans_reg_C"/>
    <property type="match status" value="1"/>
</dbReference>
<evidence type="ECO:0000259" key="10">
    <source>
        <dbReference type="PROSITE" id="PS50110"/>
    </source>
</evidence>
<dbReference type="GO" id="GO:0000156">
    <property type="term" value="F:phosphorelay response regulator activity"/>
    <property type="evidence" value="ECO:0007669"/>
    <property type="project" value="TreeGrafter"/>
</dbReference>
<feature type="domain" description="OmpR/PhoB-type" evidence="11">
    <location>
        <begin position="128"/>
        <end position="226"/>
    </location>
</feature>
<evidence type="ECO:0000313" key="13">
    <source>
        <dbReference type="EMBL" id="SHE78912.1"/>
    </source>
</evidence>
<dbReference type="GO" id="GO:0006355">
    <property type="term" value="P:regulation of DNA-templated transcription"/>
    <property type="evidence" value="ECO:0007669"/>
    <property type="project" value="InterPro"/>
</dbReference>
<reference evidence="13" key="4">
    <citation type="submission" date="2016-11" db="EMBL/GenBank/DDBJ databases">
        <authorList>
            <person name="Varghese N."/>
            <person name="Submissions S."/>
        </authorList>
    </citation>
    <scope>NUCLEOTIDE SEQUENCE</scope>
    <source>
        <strain evidence="13">DSM 1682</strain>
    </source>
</reference>
<evidence type="ECO:0000256" key="9">
    <source>
        <dbReference type="PROSITE-ProRule" id="PRU01091"/>
    </source>
</evidence>
<dbReference type="Gene3D" id="3.40.50.2300">
    <property type="match status" value="1"/>
</dbReference>
<dbReference type="Pfam" id="PF00072">
    <property type="entry name" value="Response_reg"/>
    <property type="match status" value="1"/>
</dbReference>
<dbReference type="PROSITE" id="PS51755">
    <property type="entry name" value="OMPR_PHOB"/>
    <property type="match status" value="1"/>
</dbReference>
<dbReference type="GO" id="GO:0005829">
    <property type="term" value="C:cytosol"/>
    <property type="evidence" value="ECO:0007669"/>
    <property type="project" value="TreeGrafter"/>
</dbReference>
<keyword evidence="4" id="KW-0805">Transcription regulation</keyword>
<evidence type="ECO:0000313" key="14">
    <source>
        <dbReference type="Proteomes" id="UP000068026"/>
    </source>
</evidence>
<dbReference type="GO" id="GO:0032993">
    <property type="term" value="C:protein-DNA complex"/>
    <property type="evidence" value="ECO:0007669"/>
    <property type="project" value="TreeGrafter"/>
</dbReference>
<evidence type="ECO:0000256" key="2">
    <source>
        <dbReference type="ARBA" id="ARBA00022553"/>
    </source>
</evidence>
<evidence type="ECO:0000313" key="12">
    <source>
        <dbReference type="EMBL" id="AMJ40025.1"/>
    </source>
</evidence>
<dbReference type="InterPro" id="IPR039420">
    <property type="entry name" value="WalR-like"/>
</dbReference>
<keyword evidence="6" id="KW-0804">Transcription</keyword>
<evidence type="ECO:0000256" key="5">
    <source>
        <dbReference type="ARBA" id="ARBA00023125"/>
    </source>
</evidence>
<keyword evidence="2 8" id="KW-0597">Phosphoprotein</keyword>
<evidence type="ECO:0000256" key="3">
    <source>
        <dbReference type="ARBA" id="ARBA00023012"/>
    </source>
</evidence>
<dbReference type="EMBL" id="FQUA01000007">
    <property type="protein sequence ID" value="SHE78912.1"/>
    <property type="molecule type" value="Genomic_DNA"/>
</dbReference>
<dbReference type="PANTHER" id="PTHR48111:SF22">
    <property type="entry name" value="REGULATOR OF RPOS"/>
    <property type="match status" value="1"/>
</dbReference>
<dbReference type="Pfam" id="PF00486">
    <property type="entry name" value="Trans_reg_C"/>
    <property type="match status" value="1"/>
</dbReference>
<dbReference type="GO" id="GO:0000976">
    <property type="term" value="F:transcription cis-regulatory region binding"/>
    <property type="evidence" value="ECO:0007669"/>
    <property type="project" value="TreeGrafter"/>
</dbReference>
<dbReference type="KEGG" id="cpro:CPRO_04160"/>